<keyword evidence="4" id="KW-0862">Zinc</keyword>
<organism evidence="8 9">
    <name type="scientific">Parthenolecanium corni</name>
    <dbReference type="NCBI Taxonomy" id="536013"/>
    <lineage>
        <taxon>Eukaryota</taxon>
        <taxon>Metazoa</taxon>
        <taxon>Ecdysozoa</taxon>
        <taxon>Arthropoda</taxon>
        <taxon>Hexapoda</taxon>
        <taxon>Insecta</taxon>
        <taxon>Pterygota</taxon>
        <taxon>Neoptera</taxon>
        <taxon>Paraneoptera</taxon>
        <taxon>Hemiptera</taxon>
        <taxon>Sternorrhyncha</taxon>
        <taxon>Coccoidea</taxon>
        <taxon>Coccidae</taxon>
        <taxon>Parthenolecanium</taxon>
    </lineage>
</organism>
<dbReference type="EMBL" id="JBBCAQ010000036">
    <property type="protein sequence ID" value="KAK7576209.1"/>
    <property type="molecule type" value="Genomic_DNA"/>
</dbReference>
<evidence type="ECO:0000313" key="9">
    <source>
        <dbReference type="Proteomes" id="UP001367676"/>
    </source>
</evidence>
<keyword evidence="5 6" id="KW-0238">DNA-binding</keyword>
<evidence type="ECO:0000256" key="4">
    <source>
        <dbReference type="ARBA" id="ARBA00022833"/>
    </source>
</evidence>
<proteinExistence type="predicted"/>
<dbReference type="PANTHER" id="PTHR23080">
    <property type="entry name" value="THAP DOMAIN PROTEIN"/>
    <property type="match status" value="1"/>
</dbReference>
<evidence type="ECO:0000256" key="5">
    <source>
        <dbReference type="ARBA" id="ARBA00023125"/>
    </source>
</evidence>
<comment type="cofactor">
    <cofactor evidence="1">
        <name>a divalent metal cation</name>
        <dbReference type="ChEBI" id="CHEBI:60240"/>
    </cofactor>
</comment>
<dbReference type="GO" id="GO:0003677">
    <property type="term" value="F:DNA binding"/>
    <property type="evidence" value="ECO:0007669"/>
    <property type="project" value="UniProtKB-UniRule"/>
</dbReference>
<dbReference type="InterPro" id="IPR027806">
    <property type="entry name" value="HARBI1_dom"/>
</dbReference>
<reference evidence="8 9" key="1">
    <citation type="submission" date="2024-03" db="EMBL/GenBank/DDBJ databases">
        <title>Adaptation during the transition from Ophiocordyceps entomopathogen to insect associate is accompanied by gene loss and intensified selection.</title>
        <authorList>
            <person name="Ward C.M."/>
            <person name="Onetto C.A."/>
            <person name="Borneman A.R."/>
        </authorList>
    </citation>
    <scope>NUCLEOTIDE SEQUENCE [LARGE SCALE GENOMIC DNA]</scope>
    <source>
        <strain evidence="8">AWRI1</strain>
        <tissue evidence="8">Single Adult Female</tissue>
    </source>
</reference>
<dbReference type="InterPro" id="IPR027805">
    <property type="entry name" value="Transposase_HTH_dom"/>
</dbReference>
<dbReference type="AlphaFoldDB" id="A0AAN9TAV3"/>
<evidence type="ECO:0000256" key="3">
    <source>
        <dbReference type="ARBA" id="ARBA00022771"/>
    </source>
</evidence>
<keyword evidence="9" id="KW-1185">Reference proteome</keyword>
<evidence type="ECO:0000259" key="7">
    <source>
        <dbReference type="PROSITE" id="PS50950"/>
    </source>
</evidence>
<comment type="caution">
    <text evidence="8">The sequence shown here is derived from an EMBL/GenBank/DDBJ whole genome shotgun (WGS) entry which is preliminary data.</text>
</comment>
<evidence type="ECO:0000256" key="6">
    <source>
        <dbReference type="PROSITE-ProRule" id="PRU00309"/>
    </source>
</evidence>
<evidence type="ECO:0000256" key="2">
    <source>
        <dbReference type="ARBA" id="ARBA00022723"/>
    </source>
</evidence>
<dbReference type="InterPro" id="IPR006612">
    <property type="entry name" value="THAP_Znf"/>
</dbReference>
<keyword evidence="3 6" id="KW-0863">Zinc-finger</keyword>
<feature type="domain" description="THAP-type" evidence="7">
    <location>
        <begin position="1"/>
        <end position="99"/>
    </location>
</feature>
<gene>
    <name evidence="8" type="ORF">V9T40_012495</name>
</gene>
<sequence>MVCSCCVLDCTNSVGTNKKLSPGRTSISFYRFPRVRIRYSTKYQKLIRKQRLAWLAALKREELSEDRLDWLRICSEHFASGAPSDFRDTENPDWVPHLNMGYEISDCENDYEELLNSDNNENHGAEVQSQFSFDQKIEGESNAMKESSVSVQTDLSGTYIAALEEELSKRNEEIYELRKRLADVLWTEESFKNDDKKMSYYSGLPSFKLFKLILDELEPALSKIRIKEIDNFQKLLLTLMKLRFNISFKDLAYRFQISGTSASSCFRTVIVLIVYTFQCFLFWPDRDVLRTAMPECFKEAFDSSIVVITDCFEITTQRSLNAKARTKTFSNYEHNYSAKYLVGITPHGFVSFISDSWEGQASNKFISEHSGLLDNLLPGDVVMSDRGFTIKESFSMHYSELLTPEFSHNKMKLAPEDVEKTRKIASVRTHVEKVTGVMKNRFRILRGPAPTEFFKFKHNDNSILDYVVRSACILTNLCDSIVPMEEP</sequence>
<dbReference type="Pfam" id="PF13613">
    <property type="entry name" value="HTH_Tnp_4"/>
    <property type="match status" value="1"/>
</dbReference>
<keyword evidence="2" id="KW-0479">Metal-binding</keyword>
<dbReference type="Proteomes" id="UP001367676">
    <property type="component" value="Unassembled WGS sequence"/>
</dbReference>
<dbReference type="Pfam" id="PF05485">
    <property type="entry name" value="THAP"/>
    <property type="match status" value="1"/>
</dbReference>
<protein>
    <recommendedName>
        <fullName evidence="7">THAP-type domain-containing protein</fullName>
    </recommendedName>
</protein>
<accession>A0AAN9TAV3</accession>
<dbReference type="PROSITE" id="PS50950">
    <property type="entry name" value="ZF_THAP"/>
    <property type="match status" value="1"/>
</dbReference>
<dbReference type="Pfam" id="PF13359">
    <property type="entry name" value="DDE_Tnp_4"/>
    <property type="match status" value="1"/>
</dbReference>
<dbReference type="SUPFAM" id="SSF57716">
    <property type="entry name" value="Glucocorticoid receptor-like (DNA-binding domain)"/>
    <property type="match status" value="1"/>
</dbReference>
<name>A0AAN9TAV3_9HEMI</name>
<evidence type="ECO:0000256" key="1">
    <source>
        <dbReference type="ARBA" id="ARBA00001968"/>
    </source>
</evidence>
<evidence type="ECO:0000313" key="8">
    <source>
        <dbReference type="EMBL" id="KAK7576209.1"/>
    </source>
</evidence>
<dbReference type="GO" id="GO:0008270">
    <property type="term" value="F:zinc ion binding"/>
    <property type="evidence" value="ECO:0007669"/>
    <property type="project" value="UniProtKB-KW"/>
</dbReference>
<dbReference type="PANTHER" id="PTHR23080:SF144">
    <property type="entry name" value="SPINDLE AND KINETOCHORE ASSOCIATED COMPLEX SUBUNIT 3"/>
    <property type="match status" value="1"/>
</dbReference>
<dbReference type="SMART" id="SM00980">
    <property type="entry name" value="THAP"/>
    <property type="match status" value="1"/>
</dbReference>